<dbReference type="Gene3D" id="3.30.1330.60">
    <property type="entry name" value="OmpA-like domain"/>
    <property type="match status" value="1"/>
</dbReference>
<dbReference type="STRING" id="326475.AWB66_02913"/>
<evidence type="ECO:0000256" key="1">
    <source>
        <dbReference type="PROSITE-ProRule" id="PRU00473"/>
    </source>
</evidence>
<dbReference type="InterPro" id="IPR038522">
    <property type="entry name" value="T4/T6SS_DotU_sf"/>
</dbReference>
<evidence type="ECO:0000259" key="4">
    <source>
        <dbReference type="PROSITE" id="PS51123"/>
    </source>
</evidence>
<evidence type="ECO:0000313" key="6">
    <source>
        <dbReference type="Proteomes" id="UP000054717"/>
    </source>
</evidence>
<dbReference type="NCBIfam" id="TIGR03350">
    <property type="entry name" value="type_VI_ompA"/>
    <property type="match status" value="1"/>
</dbReference>
<reference evidence="5" key="1">
    <citation type="submission" date="2016-01" db="EMBL/GenBank/DDBJ databases">
        <authorList>
            <person name="Peeters Charlotte."/>
        </authorList>
    </citation>
    <scope>NUCLEOTIDE SEQUENCE</scope>
    <source>
        <strain evidence="5">LMG 22936</strain>
    </source>
</reference>
<dbReference type="InterPro" id="IPR017733">
    <property type="entry name" value="OmpA-like_dom_proteobacteria"/>
</dbReference>
<keyword evidence="3" id="KW-0812">Transmembrane</keyword>
<keyword evidence="3" id="KW-1133">Transmembrane helix</keyword>
<dbReference type="CDD" id="cd07185">
    <property type="entry name" value="OmpA_C-like"/>
    <property type="match status" value="1"/>
</dbReference>
<dbReference type="PROSITE" id="PS51123">
    <property type="entry name" value="OMPA_2"/>
    <property type="match status" value="1"/>
</dbReference>
<dbReference type="Pfam" id="PF00691">
    <property type="entry name" value="OmpA"/>
    <property type="match status" value="1"/>
</dbReference>
<sequence length="446" mass="47522">MNDQTLPVASTDPDETMLIPQPGGRRAGQGGMGAPAHSQQHAGANARPSRQAPVIDVASGLNPLLRAANPLLELALPLRTRPSLTDIEALRAQLVQMVSAFEHDARASGIDNERLAAARYCLCTCIDEAISGTPWGSGVWASRSLLVTFHNEASGGERFFLILQRLAQDPAGNVDVLELIYVMLSLGFEGRYRLIDGGRTQLESVRERLERMIRAQRGAFETELSLHWQPVQRTRRRLSQLVPLWVAAALAGVVLAATHVALGVSLNRASDPVFDAMNRIRANPPPQHAVAAPLAAMPAASAKLATFLAPDIAQGLVTVREGADRTVVAINGDGLFASASATPDPAYDALLTRIADALKAVPGKVVVTGHTDDQRLLSARFPSNWHLSQVRADSVRARLAAATGTPERFTAEGRGDAEPLAPNDTPAGRAKNRRVEITLLAPGASS</sequence>
<feature type="region of interest" description="Disordered" evidence="2">
    <location>
        <begin position="403"/>
        <end position="432"/>
    </location>
</feature>
<evidence type="ECO:0000256" key="2">
    <source>
        <dbReference type="SAM" id="MobiDB-lite"/>
    </source>
</evidence>
<dbReference type="GO" id="GO:0016020">
    <property type="term" value="C:membrane"/>
    <property type="evidence" value="ECO:0007669"/>
    <property type="project" value="UniProtKB-UniRule"/>
</dbReference>
<dbReference type="Proteomes" id="UP000054717">
    <property type="component" value="Unassembled WGS sequence"/>
</dbReference>
<feature type="domain" description="OmpA-like" evidence="4">
    <location>
        <begin position="323"/>
        <end position="443"/>
    </location>
</feature>
<name>A0A158IA90_9BURK</name>
<dbReference type="NCBIfam" id="TIGR03349">
    <property type="entry name" value="IV_VI_DotU"/>
    <property type="match status" value="1"/>
</dbReference>
<comment type="caution">
    <text evidence="5">The sequence shown here is derived from an EMBL/GenBank/DDBJ whole genome shotgun (WGS) entry which is preliminary data.</text>
</comment>
<evidence type="ECO:0000256" key="3">
    <source>
        <dbReference type="SAM" id="Phobius"/>
    </source>
</evidence>
<organism evidence="5 6">
    <name type="scientific">Caballeronia telluris</name>
    <dbReference type="NCBI Taxonomy" id="326475"/>
    <lineage>
        <taxon>Bacteria</taxon>
        <taxon>Pseudomonadati</taxon>
        <taxon>Pseudomonadota</taxon>
        <taxon>Betaproteobacteria</taxon>
        <taxon>Burkholderiales</taxon>
        <taxon>Burkholderiaceae</taxon>
        <taxon>Caballeronia</taxon>
    </lineage>
</organism>
<gene>
    <name evidence="5" type="ORF">AWB66_02913</name>
</gene>
<keyword evidence="6" id="KW-1185">Reference proteome</keyword>
<feature type="transmembrane region" description="Helical" evidence="3">
    <location>
        <begin position="242"/>
        <end position="262"/>
    </location>
</feature>
<accession>A0A158IA90</accession>
<dbReference type="Pfam" id="PF09850">
    <property type="entry name" value="DotU"/>
    <property type="match status" value="1"/>
</dbReference>
<dbReference type="PANTHER" id="PTHR38033:SF1">
    <property type="entry name" value="DOTU FAMILY TYPE IV_VI SECRETION SYSTEM PROTEIN"/>
    <property type="match status" value="1"/>
</dbReference>
<dbReference type="InterPro" id="IPR006665">
    <property type="entry name" value="OmpA-like"/>
</dbReference>
<dbReference type="InterPro" id="IPR017732">
    <property type="entry name" value="T4/T6SS_DotU"/>
</dbReference>
<dbReference type="InterPro" id="IPR036737">
    <property type="entry name" value="OmpA-like_sf"/>
</dbReference>
<dbReference type="SUPFAM" id="SSF103088">
    <property type="entry name" value="OmpA-like"/>
    <property type="match status" value="1"/>
</dbReference>
<proteinExistence type="predicted"/>
<feature type="region of interest" description="Disordered" evidence="2">
    <location>
        <begin position="1"/>
        <end position="50"/>
    </location>
</feature>
<dbReference type="PANTHER" id="PTHR38033">
    <property type="entry name" value="MEMBRANE PROTEIN-RELATED"/>
    <property type="match status" value="1"/>
</dbReference>
<dbReference type="Gene3D" id="1.25.40.590">
    <property type="entry name" value="Type IV / VI secretion system, DotU"/>
    <property type="match status" value="1"/>
</dbReference>
<keyword evidence="1 3" id="KW-0472">Membrane</keyword>
<protein>
    <submittedName>
        <fullName evidence="5">OmpA/MotB family outer membrane protein</fullName>
    </submittedName>
</protein>
<dbReference type="NCBIfam" id="NF038228">
    <property type="entry name" value="IcmH_DotU_IVB"/>
    <property type="match status" value="1"/>
</dbReference>
<dbReference type="AlphaFoldDB" id="A0A158IA90"/>
<dbReference type="EMBL" id="FCNZ02000010">
    <property type="protein sequence ID" value="SAL53484.1"/>
    <property type="molecule type" value="Genomic_DNA"/>
</dbReference>
<evidence type="ECO:0000313" key="5">
    <source>
        <dbReference type="EMBL" id="SAL53484.1"/>
    </source>
</evidence>